<organism evidence="2 3">
    <name type="scientific">candidate division TA06 bacterium SM23_40</name>
    <dbReference type="NCBI Taxonomy" id="1703774"/>
    <lineage>
        <taxon>Bacteria</taxon>
        <taxon>Bacteria division TA06</taxon>
    </lineage>
</organism>
<gene>
    <name evidence="2" type="ORF">AMJ82_11205</name>
</gene>
<accession>A0A0S8G258</accession>
<feature type="compositionally biased region" description="Basic residues" evidence="1">
    <location>
        <begin position="1"/>
        <end position="14"/>
    </location>
</feature>
<proteinExistence type="predicted"/>
<comment type="caution">
    <text evidence="2">The sequence shown here is derived from an EMBL/GenBank/DDBJ whole genome shotgun (WGS) entry which is preliminary data.</text>
</comment>
<sequence length="62" mass="6823">MANRFHNKMPKRKGAPTGKPEGRIPKIVEKTAAWPGVPGKTQPRDRSAGVKKVKQSMRSEGI</sequence>
<dbReference type="AlphaFoldDB" id="A0A0S8G258"/>
<reference evidence="2 3" key="1">
    <citation type="journal article" date="2015" name="Microbiome">
        <title>Genomic resolution of linkages in carbon, nitrogen, and sulfur cycling among widespread estuary sediment bacteria.</title>
        <authorList>
            <person name="Baker B.J."/>
            <person name="Lazar C.S."/>
            <person name="Teske A.P."/>
            <person name="Dick G.J."/>
        </authorList>
    </citation>
    <scope>NUCLEOTIDE SEQUENCE [LARGE SCALE GENOMIC DNA]</scope>
    <source>
        <strain evidence="2">SM23_40</strain>
    </source>
</reference>
<evidence type="ECO:0000313" key="3">
    <source>
        <dbReference type="Proteomes" id="UP000051717"/>
    </source>
</evidence>
<feature type="compositionally biased region" description="Basic and acidic residues" evidence="1">
    <location>
        <begin position="20"/>
        <end position="29"/>
    </location>
</feature>
<protein>
    <submittedName>
        <fullName evidence="2">Uncharacterized protein</fullName>
    </submittedName>
</protein>
<feature type="region of interest" description="Disordered" evidence="1">
    <location>
        <begin position="1"/>
        <end position="62"/>
    </location>
</feature>
<evidence type="ECO:0000256" key="1">
    <source>
        <dbReference type="SAM" id="MobiDB-lite"/>
    </source>
</evidence>
<evidence type="ECO:0000313" key="2">
    <source>
        <dbReference type="EMBL" id="KPK67112.1"/>
    </source>
</evidence>
<dbReference type="EMBL" id="LJUI01000146">
    <property type="protein sequence ID" value="KPK67112.1"/>
    <property type="molecule type" value="Genomic_DNA"/>
</dbReference>
<name>A0A0S8G258_UNCT6</name>
<dbReference type="Proteomes" id="UP000051717">
    <property type="component" value="Unassembled WGS sequence"/>
</dbReference>